<proteinExistence type="inferred from homology"/>
<evidence type="ECO:0000256" key="1">
    <source>
        <dbReference type="ARBA" id="ARBA00004141"/>
    </source>
</evidence>
<dbReference type="STRING" id="2656787.A0A370TF67"/>
<dbReference type="AlphaFoldDB" id="A0A370TF67"/>
<feature type="transmembrane region" description="Helical" evidence="7">
    <location>
        <begin position="169"/>
        <end position="191"/>
    </location>
</feature>
<evidence type="ECO:0000256" key="7">
    <source>
        <dbReference type="SAM" id="Phobius"/>
    </source>
</evidence>
<feature type="transmembrane region" description="Helical" evidence="7">
    <location>
        <begin position="119"/>
        <end position="140"/>
    </location>
</feature>
<evidence type="ECO:0000256" key="4">
    <source>
        <dbReference type="ARBA" id="ARBA00023136"/>
    </source>
</evidence>
<dbReference type="PANTHER" id="PTHR33048">
    <property type="entry name" value="PTH11-LIKE INTEGRAL MEMBRANE PROTEIN (AFU_ORTHOLOGUE AFUA_5G11245)"/>
    <property type="match status" value="1"/>
</dbReference>
<name>A0A370TF67_9HELO</name>
<evidence type="ECO:0000259" key="8">
    <source>
        <dbReference type="Pfam" id="PF20684"/>
    </source>
</evidence>
<keyword evidence="10" id="KW-1185">Reference proteome</keyword>
<dbReference type="OrthoDB" id="5429740at2759"/>
<accession>A0A370TF67</accession>
<evidence type="ECO:0000256" key="6">
    <source>
        <dbReference type="SAM" id="MobiDB-lite"/>
    </source>
</evidence>
<sequence>MSNKADILLPLTWVLCTLSAGVVGARVWIRLRLVKAGGWDVAFIVMAMLCAMANSAVVTAAIHHGMGKHGSELSDYDRVQASMLDWISQSLHVLSTNWGKVSVALLLVRIIQNANNHKYYFYAGMVLQTIFNVVCVYTIFGQCTPAATLWDPSVKGSCWSPESQRDYAFFQGSFSAFTDLVLAIYPAITIWNLSMPRKLKAGLAALMSLGVIAMIAAIVKTINIASLTARSDYTHDTMDLAIWACTEQYLIIIAACIPTLRPLVNQKIAKRLFNSSNYVHGKSVSNPKRSKRLSLRGNDYDKTPSDPYGYPLTACSDHRSRTPEQNQEDPEAQLVQPPAAAKGPSSITKTTQISQHFSNWQVLPETNERF</sequence>
<comment type="caution">
    <text evidence="9">The sequence shown here is derived from an EMBL/GenBank/DDBJ whole genome shotgun (WGS) entry which is preliminary data.</text>
</comment>
<keyword evidence="2 7" id="KW-0812">Transmembrane</keyword>
<keyword evidence="3 7" id="KW-1133">Transmembrane helix</keyword>
<feature type="transmembrane region" description="Helical" evidence="7">
    <location>
        <begin position="41"/>
        <end position="62"/>
    </location>
</feature>
<evidence type="ECO:0000313" key="10">
    <source>
        <dbReference type="Proteomes" id="UP000254866"/>
    </source>
</evidence>
<keyword evidence="4 7" id="KW-0472">Membrane</keyword>
<reference evidence="9 10" key="1">
    <citation type="journal article" date="2018" name="IMA Fungus">
        <title>IMA Genome-F 9: Draft genome sequence of Annulohypoxylon stygium, Aspergillus mulundensis, Berkeleyomyces basicola (syn. Thielaviopsis basicola), Ceratocystis smalleyi, two Cercospora beticola strains, Coleophoma cylindrospora, Fusarium fracticaudum, Phialophora cf. hyalina, and Morchella septimelata.</title>
        <authorList>
            <person name="Wingfield B.D."/>
            <person name="Bills G.F."/>
            <person name="Dong Y."/>
            <person name="Huang W."/>
            <person name="Nel W.J."/>
            <person name="Swalarsk-Parry B.S."/>
            <person name="Vaghefi N."/>
            <person name="Wilken P.M."/>
            <person name="An Z."/>
            <person name="de Beer Z.W."/>
            <person name="De Vos L."/>
            <person name="Chen L."/>
            <person name="Duong T.A."/>
            <person name="Gao Y."/>
            <person name="Hammerbacher A."/>
            <person name="Kikkert J.R."/>
            <person name="Li Y."/>
            <person name="Li H."/>
            <person name="Li K."/>
            <person name="Li Q."/>
            <person name="Liu X."/>
            <person name="Ma X."/>
            <person name="Naidoo K."/>
            <person name="Pethybridge S.J."/>
            <person name="Sun J."/>
            <person name="Steenkamp E.T."/>
            <person name="van der Nest M.A."/>
            <person name="van Wyk S."/>
            <person name="Wingfield M.J."/>
            <person name="Xiong C."/>
            <person name="Yue Q."/>
            <person name="Zhang X."/>
        </authorList>
    </citation>
    <scope>NUCLEOTIDE SEQUENCE [LARGE SCALE GENOMIC DNA]</scope>
    <source>
        <strain evidence="9 10">BP 5553</strain>
    </source>
</reference>
<feature type="transmembrane region" description="Helical" evidence="7">
    <location>
        <begin position="240"/>
        <end position="260"/>
    </location>
</feature>
<feature type="region of interest" description="Disordered" evidence="6">
    <location>
        <begin position="281"/>
        <end position="350"/>
    </location>
</feature>
<gene>
    <name evidence="9" type="ORF">BP5553_08739</name>
</gene>
<dbReference type="GeneID" id="43601588"/>
<evidence type="ECO:0000313" key="9">
    <source>
        <dbReference type="EMBL" id="RDL33300.1"/>
    </source>
</evidence>
<dbReference type="Proteomes" id="UP000254866">
    <property type="component" value="Unassembled WGS sequence"/>
</dbReference>
<evidence type="ECO:0000256" key="5">
    <source>
        <dbReference type="ARBA" id="ARBA00038359"/>
    </source>
</evidence>
<dbReference type="Pfam" id="PF20684">
    <property type="entry name" value="Fung_rhodopsin"/>
    <property type="match status" value="1"/>
</dbReference>
<dbReference type="RefSeq" id="XP_031866793.1">
    <property type="nucleotide sequence ID" value="XM_032017362.1"/>
</dbReference>
<evidence type="ECO:0000256" key="2">
    <source>
        <dbReference type="ARBA" id="ARBA00022692"/>
    </source>
</evidence>
<protein>
    <submittedName>
        <fullName evidence="9">Integral membrane protein</fullName>
    </submittedName>
</protein>
<dbReference type="PANTHER" id="PTHR33048:SF164">
    <property type="entry name" value="INTEGRAL MEMBRANE PROTEIN-RELATED"/>
    <property type="match status" value="1"/>
</dbReference>
<comment type="subcellular location">
    <subcellularLocation>
        <location evidence="1">Membrane</location>
        <topology evidence="1">Multi-pass membrane protein</topology>
    </subcellularLocation>
</comment>
<feature type="transmembrane region" description="Helical" evidence="7">
    <location>
        <begin position="203"/>
        <end position="228"/>
    </location>
</feature>
<feature type="domain" description="Rhodopsin" evidence="8">
    <location>
        <begin position="25"/>
        <end position="265"/>
    </location>
</feature>
<dbReference type="InterPro" id="IPR049326">
    <property type="entry name" value="Rhodopsin_dom_fungi"/>
</dbReference>
<dbReference type="InterPro" id="IPR052337">
    <property type="entry name" value="SAT4-like"/>
</dbReference>
<dbReference type="GO" id="GO:0016020">
    <property type="term" value="C:membrane"/>
    <property type="evidence" value="ECO:0007669"/>
    <property type="project" value="UniProtKB-SubCell"/>
</dbReference>
<comment type="similarity">
    <text evidence="5">Belongs to the SAT4 family.</text>
</comment>
<evidence type="ECO:0000256" key="3">
    <source>
        <dbReference type="ARBA" id="ARBA00022989"/>
    </source>
</evidence>
<organism evidence="9 10">
    <name type="scientific">Venustampulla echinocandica</name>
    <dbReference type="NCBI Taxonomy" id="2656787"/>
    <lineage>
        <taxon>Eukaryota</taxon>
        <taxon>Fungi</taxon>
        <taxon>Dikarya</taxon>
        <taxon>Ascomycota</taxon>
        <taxon>Pezizomycotina</taxon>
        <taxon>Leotiomycetes</taxon>
        <taxon>Helotiales</taxon>
        <taxon>Pleuroascaceae</taxon>
        <taxon>Venustampulla</taxon>
    </lineage>
</organism>
<dbReference type="EMBL" id="NPIC01000009">
    <property type="protein sequence ID" value="RDL33300.1"/>
    <property type="molecule type" value="Genomic_DNA"/>
</dbReference>